<feature type="non-terminal residue" evidence="1">
    <location>
        <position position="1"/>
    </location>
</feature>
<dbReference type="EMBL" id="HACM01003870">
    <property type="protein sequence ID" value="CRZ04312.1"/>
    <property type="molecule type" value="Transcribed_RNA"/>
</dbReference>
<protein>
    <recommendedName>
        <fullName evidence="2">Dynein heavy chain linker domain-containing protein</fullName>
    </recommendedName>
</protein>
<evidence type="ECO:0000313" key="1">
    <source>
        <dbReference type="EMBL" id="CRZ04312.1"/>
    </source>
</evidence>
<feature type="non-terminal residue" evidence="1">
    <location>
        <position position="149"/>
    </location>
</feature>
<sequence>KWAALDIELLAYTDLLADSTNVCRESISARSKSIVLDIDKFASRWKALCPKNGVVESVDKVKAELVEWRAELGTFCKNITDLLEERKAFNLEPMDIGDSVVKSIDGELSSLERTWQMISDFSSSLAAMADNETWIEFRTHCSDMIDFAT</sequence>
<evidence type="ECO:0008006" key="2">
    <source>
        <dbReference type="Google" id="ProtNLM"/>
    </source>
</evidence>
<organism evidence="1">
    <name type="scientific">Spongospora subterranea</name>
    <dbReference type="NCBI Taxonomy" id="70186"/>
    <lineage>
        <taxon>Eukaryota</taxon>
        <taxon>Sar</taxon>
        <taxon>Rhizaria</taxon>
        <taxon>Endomyxa</taxon>
        <taxon>Phytomyxea</taxon>
        <taxon>Plasmodiophorida</taxon>
        <taxon>Plasmodiophoridae</taxon>
        <taxon>Spongospora</taxon>
    </lineage>
</organism>
<name>A0A0H5QRS0_9EUKA</name>
<dbReference type="AlphaFoldDB" id="A0A0H5QRS0"/>
<proteinExistence type="predicted"/>
<accession>A0A0H5QRS0</accession>
<reference evidence="1" key="1">
    <citation type="submission" date="2015-04" db="EMBL/GenBank/DDBJ databases">
        <title>The genome sequence of the plant pathogenic Rhizarian Plasmodiophora brassicae reveals insights in its biotrophic life cycle and the origin of chitin synthesis.</title>
        <authorList>
            <person name="Schwelm A."/>
            <person name="Fogelqvist J."/>
            <person name="Knaust A."/>
            <person name="Julke S."/>
            <person name="Lilja T."/>
            <person name="Dhandapani V."/>
            <person name="Bonilla-Rosso G."/>
            <person name="Karlsson M."/>
            <person name="Shevchenko A."/>
            <person name="Choi S.R."/>
            <person name="Kim H.G."/>
            <person name="Park J.Y."/>
            <person name="Lim Y.P."/>
            <person name="Ludwig-Muller J."/>
            <person name="Dixelius C."/>
        </authorList>
    </citation>
    <scope>NUCLEOTIDE SEQUENCE</scope>
    <source>
        <tissue evidence="1">Potato root galls</tissue>
    </source>
</reference>